<dbReference type="OrthoDB" id="5345504at2759"/>
<reference evidence="2 3" key="1">
    <citation type="submission" date="2018-02" db="EMBL/GenBank/DDBJ databases">
        <title>The genomes of Aspergillus section Nigri reveals drivers in fungal speciation.</title>
        <authorList>
            <consortium name="DOE Joint Genome Institute"/>
            <person name="Vesth T.C."/>
            <person name="Nybo J."/>
            <person name="Theobald S."/>
            <person name="Brandl J."/>
            <person name="Frisvad J.C."/>
            <person name="Nielsen K.F."/>
            <person name="Lyhne E.K."/>
            <person name="Kogle M.E."/>
            <person name="Kuo A."/>
            <person name="Riley R."/>
            <person name="Clum A."/>
            <person name="Nolan M."/>
            <person name="Lipzen A."/>
            <person name="Salamov A."/>
            <person name="Henrissat B."/>
            <person name="Wiebenga A."/>
            <person name="De vries R.P."/>
            <person name="Grigoriev I.V."/>
            <person name="Mortensen U.H."/>
            <person name="Andersen M.R."/>
            <person name="Baker S.E."/>
        </authorList>
    </citation>
    <scope>NUCLEOTIDE SEQUENCE [LARGE SCALE GENOMIC DNA]</scope>
    <source>
        <strain evidence="2 3">CBS 707.79</strain>
    </source>
</reference>
<name>A0A319DT53_9EURO</name>
<dbReference type="Pfam" id="PF20354">
    <property type="entry name" value="DUF6649"/>
    <property type="match status" value="1"/>
</dbReference>
<evidence type="ECO:0000313" key="2">
    <source>
        <dbReference type="EMBL" id="PYH99564.1"/>
    </source>
</evidence>
<dbReference type="InterPro" id="IPR046591">
    <property type="entry name" value="DUF6649"/>
</dbReference>
<protein>
    <submittedName>
        <fullName evidence="2">Uncharacterized protein</fullName>
    </submittedName>
</protein>
<feature type="region of interest" description="Disordered" evidence="1">
    <location>
        <begin position="1"/>
        <end position="24"/>
    </location>
</feature>
<keyword evidence="3" id="KW-1185">Reference proteome</keyword>
<evidence type="ECO:0000256" key="1">
    <source>
        <dbReference type="SAM" id="MobiDB-lite"/>
    </source>
</evidence>
<dbReference type="EMBL" id="KZ825801">
    <property type="protein sequence ID" value="PYH99564.1"/>
    <property type="molecule type" value="Genomic_DNA"/>
</dbReference>
<dbReference type="AlphaFoldDB" id="A0A319DT53"/>
<dbReference type="Proteomes" id="UP000247810">
    <property type="component" value="Unassembled WGS sequence"/>
</dbReference>
<evidence type="ECO:0000313" key="3">
    <source>
        <dbReference type="Proteomes" id="UP000247810"/>
    </source>
</evidence>
<dbReference type="VEuPathDB" id="FungiDB:BO71DRAFT_310187"/>
<feature type="non-terminal residue" evidence="2">
    <location>
        <position position="1"/>
    </location>
</feature>
<organism evidence="2 3">
    <name type="scientific">Aspergillus ellipticus CBS 707.79</name>
    <dbReference type="NCBI Taxonomy" id="1448320"/>
    <lineage>
        <taxon>Eukaryota</taxon>
        <taxon>Fungi</taxon>
        <taxon>Dikarya</taxon>
        <taxon>Ascomycota</taxon>
        <taxon>Pezizomycotina</taxon>
        <taxon>Eurotiomycetes</taxon>
        <taxon>Eurotiomycetidae</taxon>
        <taxon>Eurotiales</taxon>
        <taxon>Aspergillaceae</taxon>
        <taxon>Aspergillus</taxon>
        <taxon>Aspergillus subgen. Circumdati</taxon>
    </lineage>
</organism>
<dbReference type="STRING" id="1448320.A0A319DT53"/>
<feature type="non-terminal residue" evidence="2">
    <location>
        <position position="147"/>
    </location>
</feature>
<gene>
    <name evidence="2" type="ORF">BO71DRAFT_310187</name>
</gene>
<accession>A0A319DT53</accession>
<proteinExistence type="predicted"/>
<sequence length="147" mass="16744">HASVGVNHGKKRPAENDPESDQPLAKRFRQLHINSKPIGSSYNDKESLPTAEMMLLDDTKHTIYIHDLDRELADTEPTDFTIEILPSIIDNMSSIPQLLMTKPAVQNNELVLYTEPASLSIPRERDNVRKALIATRERAARRCQHMY</sequence>